<evidence type="ECO:0000256" key="1">
    <source>
        <dbReference type="SAM" id="MobiDB-lite"/>
    </source>
</evidence>
<evidence type="ECO:0000313" key="2">
    <source>
        <dbReference type="EMBL" id="MBW0564732.1"/>
    </source>
</evidence>
<evidence type="ECO:0000313" key="3">
    <source>
        <dbReference type="Proteomes" id="UP000765509"/>
    </source>
</evidence>
<feature type="compositionally biased region" description="Basic and acidic residues" evidence="1">
    <location>
        <begin position="79"/>
        <end position="90"/>
    </location>
</feature>
<dbReference type="EMBL" id="AVOT02076252">
    <property type="protein sequence ID" value="MBW0564732.1"/>
    <property type="molecule type" value="Genomic_DNA"/>
</dbReference>
<gene>
    <name evidence="2" type="ORF">O181_104447</name>
</gene>
<feature type="compositionally biased region" description="Polar residues" evidence="1">
    <location>
        <begin position="37"/>
        <end position="48"/>
    </location>
</feature>
<name>A0A9Q3JLQ0_9BASI</name>
<protein>
    <submittedName>
        <fullName evidence="2">Uncharacterized protein</fullName>
    </submittedName>
</protein>
<feature type="region of interest" description="Disordered" evidence="1">
    <location>
        <begin position="71"/>
        <end position="90"/>
    </location>
</feature>
<organism evidence="2 3">
    <name type="scientific">Austropuccinia psidii MF-1</name>
    <dbReference type="NCBI Taxonomy" id="1389203"/>
    <lineage>
        <taxon>Eukaryota</taxon>
        <taxon>Fungi</taxon>
        <taxon>Dikarya</taxon>
        <taxon>Basidiomycota</taxon>
        <taxon>Pucciniomycotina</taxon>
        <taxon>Pucciniomycetes</taxon>
        <taxon>Pucciniales</taxon>
        <taxon>Sphaerophragmiaceae</taxon>
        <taxon>Austropuccinia</taxon>
    </lineage>
</organism>
<proteinExistence type="predicted"/>
<dbReference type="AlphaFoldDB" id="A0A9Q3JLQ0"/>
<comment type="caution">
    <text evidence="2">The sequence shown here is derived from an EMBL/GenBank/DDBJ whole genome shotgun (WGS) entry which is preliminary data.</text>
</comment>
<sequence>MLYLNQSEQLYHPPHLNQPSTNHPTKSPSSFWGYARSSPSGATPTHFNQGSKLEEKFKMFPDKYMKEYLTNTHSASQAEEEHQENKITEELTEDKNGFYVQEDIRDQMKLRSLLGENKLSLSMIQEHFYQRSVIYLFSLILNKPK</sequence>
<feature type="region of interest" description="Disordered" evidence="1">
    <location>
        <begin position="1"/>
        <end position="48"/>
    </location>
</feature>
<feature type="compositionally biased region" description="Polar residues" evidence="1">
    <location>
        <begin position="17"/>
        <end position="30"/>
    </location>
</feature>
<keyword evidence="3" id="KW-1185">Reference proteome</keyword>
<reference evidence="2" key="1">
    <citation type="submission" date="2021-03" db="EMBL/GenBank/DDBJ databases">
        <title>Draft genome sequence of rust myrtle Austropuccinia psidii MF-1, a brazilian biotype.</title>
        <authorList>
            <person name="Quecine M.C."/>
            <person name="Pachon D.M.R."/>
            <person name="Bonatelli M.L."/>
            <person name="Correr F.H."/>
            <person name="Franceschini L.M."/>
            <person name="Leite T.F."/>
            <person name="Margarido G.R.A."/>
            <person name="Almeida C.A."/>
            <person name="Ferrarezi J.A."/>
            <person name="Labate C.A."/>
        </authorList>
    </citation>
    <scope>NUCLEOTIDE SEQUENCE</scope>
    <source>
        <strain evidence="2">MF-1</strain>
    </source>
</reference>
<accession>A0A9Q3JLQ0</accession>
<dbReference type="Proteomes" id="UP000765509">
    <property type="component" value="Unassembled WGS sequence"/>
</dbReference>